<feature type="domain" description="SRCR" evidence="13">
    <location>
        <begin position="1997"/>
        <end position="2101"/>
    </location>
</feature>
<dbReference type="PANTHER" id="PTHR23282">
    <property type="entry name" value="APICAL ENDOSOMAL GLYCOPROTEIN PRECURSOR"/>
    <property type="match status" value="1"/>
</dbReference>
<dbReference type="InterPro" id="IPR000408">
    <property type="entry name" value="Reg_chr_condens"/>
</dbReference>
<sequence length="3507" mass="379808">MCNFLLLFGVFGGVICLHALAALATRPAEDAEVLPFAAATGTGPRSVRALDAIGGDLPAPDIEDLACNFNVDTCLWLNTGNVSWEQTSGYYGYYYGYGGSDDQWQLALGSKSGGQHFILESLEFNPTTATKALYFMYSLTGSSSSLQVEHKTEVAGWLPLFTQTGDMGREWPTVGIRVPKGTLALRFLAEADAESRVEFDEIAVLTVFHQTADEISAEGRATWASLSCSFEADNCTWSNILWDRLWLRGSGQPPSSSDTRSDTRPYGAFAGKWCIYTDASTAYEAGLFLCNRYLCFPPHYPKISLHPVRLQEFFLTSPMFAPSNVTRQLHFAYHMLGRHTGSLRLEFWSGSSWTPFWYRMGQQGIRWHLALVNVPEDAEMLRFVAVTNTGPVGVVGLDAIGVGDLPAPDIEDLACNFDFDTCLWLNTGNVSWEQTYGDYGYGNFGDDQWLLAAGSESEVQSFILESLEFNPTTAEKALYFMYSLSGSSSVSLQVEHKTEVAGWLPLFTRTGDMGGDWPYAVIRVPKGTLALRFLAEADAASTVQFDETAVLAVGDWSSLSCSFETDYCTWSLPRGYAWLRRLGQTPTGGTGPDGAFDGNWYIYTEEFFLTSPMFAPSNVTRQLHFAYHMLGSHIYMASLRLEFWSGSGWTPLWQNAGKEIHQWSMAVVTVPEDAEVLRFAGRTPDNGWRGDMALDAIVVGVPAIDFEDLACNFIVDMCFWLNAGNASWVRTSDSSDNWWLLSAGSESEVQSFILESLEFNPTTATKALFFWYSLTGSSSVSLQVEHKTEAGWLPLFSQTGDTGTAWKGAPIRVPEGTLSLRLLAEADAASTVQIDDIVLLAAGDWASLSCSFETDYCAWSSSLGEQPWFRNSGQTPSSDDSGPLVGAFAGNWYIYTDFEVQRLTSPMFAPSNVTRQLHFAYNMRGERDYLGTLRLDSWGGSGLTTLWQHEGPRDLYWHIALVTIPQDAEVLQFAGVAGEDYGSLDAIGVGVPELQFEDLTCNFQFDTCLWSSTGNVSWKQGSSSRYGYKGYYNRWLLAAGNESEGDFGLEFPEFNPTTAEKAVLLSFRLTGSSSSSLVSLQVEHKTEVAGWLPLFSEIGPTGPTSATWKDRGIRVPEGTVALRLLAGADAASTVEVGEIMAVDTVPNLANGTNGRACLIELRQSWAFHGKTLVSVTSHELVSQSVSGQEKLQGAEDRVAAKYPIKRCKVASCLFVQPSDSKRDLRRCENSPTTNNRAESRSICRAESRSIAFKRHRGGDARIVAIMALLLRSLGRQGFADPVSQKFFVPYRLRLSTVCLAVLLFHDEPYAVGEFQFIPELIKVLRRLKCPRKPRAELRDVAFFVVFCSFATKFPISDPFLAMWSKCCIACCMTASNTSCSVLQPLGWNRFLIQAFTARIIPSVSGAQRAGAVNAIGGFVGLQVPNLANLTCGFGGDMMCGWSTGTFWLPSNLQQGPVSAFRDGGAYMYNHDLMYQSIEGQSFLTSPMFPASSEFYLEFAYHAWGTEVGRLELQYLWRDRWWRRWSVRGSDRAGWLQAKVTLPANTTMLRFLSADIIGFSYDVAVDSVVAWAPAAPGHNHNVSGPVPPVSVSLSAYSQGNCALLLAGDTNGVKCWGANSGGLSRHIGLRPGEMGAALPFVDLGSTKVVQVACGLEHVCGVFEGGALRCWGDGSRGKLGYGSESDVGNNPKEMGSALPAVDVGGNAVLEVELGVQHTCVLLHGGSVKCFGDGGHGRLGLGDVFLRGYFPGQMGNRLPFVDLGTDFHATQLALGRYHTCALSSRGGVKCWGGGPAVGLGFTTLSGDDVGSLPNQMGDNLPYLDLGLEVLQISAGRYFTCAVLGDHSVRCWGRNELGQLGQGHNMDQPLVTPSLPSTPLGSGTYVLKVVAGPYHACAVLQDEALKLGQGNEENLGDEPAEMGDALLPVNLNNLAVHQVALGWSHTCVYLEDDTVRCFGSNEYGQLGIGSDVSVGTTQGEMGAALVSAEVFHVTPGDELEGLRLGSGGSEGWLQLQYNGSYGLVCDDGFSDATAQVVCRDIGMAGGRALLRDPLSDLSSEKLLLEGTILADRLACDGTEVSLRDCSFRGWSIHGCTPREAAGVRCELDAWSEYTAGAGSSSPVGRQDHSMVFDPETQSALVFGGEAAMTFQYFADLWQYHWPSRTWAELSTVSELRPTHRSGHSAVWDSVSRTMMVFAGSHIGETYSDIWAYRLQTWELWTTFLKPRARAYHTAVWDPVRRAMLAFAGEDGGETLSDLLYFSFEHKAWTAGAVGLEQRSRHAAAWDASTRSMIVFGGWDGHQYLSSLHRYDAWADSWAELAATGAVPLPRGGHVASWDPASMSFLVFGGIQNQSQGGEAEVLSYSSGFYSFSLLTRTWTDLGPEAEELWRYVITPRPPSPVLRCQLGQPCHLDGLAVGNSGNTSDLAVKTTCQDSLSTLPSAEVQNLPASGLFSVEPGSYQLCWCDGQRPDCSSPQDFTVATGHFIAEGPYSNQSASCYMGFQCTVPVWRGVGVSTNDSLIAQKDCENLEASSYSLPVSINESGNAFLLDMGIIGFGPQEVVELCWCPSGHRCASLQDFRVVALRMHILCPPGQYEQNQGCQLCPADTYCPGGQAPQSCPAASEAPSGSSQLSQCECLPGYYRTPESSRCTSCPYGSTTLEAGATSLAACICQPNFVNMEPANPENVSVCECGPGFGFDRQTGVCSPCAQGSYKEVAGNSLCSGCPVDKSTLQEGSRSIQDCLCRPGSFLVSSVSSNQSGGDCSTCHPGSYCNGTGLAFACQDGANSTAGARSPDECICRAGHYKKGSSCERCQRGRYKSSDSNEVSCPLQCPTSAESEEGSISRAACFCQRDFYAELDPNGIDLARCASCANFASLSCPGGFAENSNSPNSPNSHRLPVAIPGYFQTGTLTAVKCFVVLDNGLSVCLGSGQCQSDEEVDCVGKYGNACEEGSTGILCGECPLGWARSGFRAACRPCGQAILPLVASILGDVGSKVTINFIVAAMAATEAARGSSKLHTIIIRIATQWLAASSVLATFQLDQIPVQLPWQEDIDGVDGAGSTGSATFAWPVEVTVAMRNLFDSLTLTPALVSVDFAAQCRAQELSDHPAAARIAQAIYNICLPLLMMVGAVVVSWLAVNVLVPLAARLGLSLNEAGRRRRAHAKLLSRARAALEGALSQVGLALSVVELEEFGALDVPPAVLQEAISQPKSFLRDAVVSSHGLLIRACTARARSRDEPVDVFVLDKVDLTCILDEYAHTATDVLDLLDKIIDATCVPLEAALHQAEVKFSDPEAEPEVELHELASTQIKPSPEGETQILVAPPDSAKTAQTLPLTSRLEADVALDEVMDSLDFGLFTARPRICELIYQSVPVIWIALISVWPSLLSNFLSMLWCVPIVEDGQVVSRLLPNPNVECWTDAHFPSAWIALAGLVVWCLGIPLSLAVVLFRLDRQSPETNRRFGYFTQGLERDYWWWDILMKRIDVGIMMVITFTSAVQDPAMKLLLFPVLSGVQ</sequence>
<dbReference type="SUPFAM" id="SSF56487">
    <property type="entry name" value="SRCR-like"/>
    <property type="match status" value="1"/>
</dbReference>
<protein>
    <submittedName>
        <fullName evidence="14">Uncharacterized protein</fullName>
    </submittedName>
</protein>
<dbReference type="Gene3D" id="2.130.10.30">
    <property type="entry name" value="Regulator of chromosome condensation 1/beta-lactamase-inhibitor protein II"/>
    <property type="match status" value="2"/>
</dbReference>
<evidence type="ECO:0000256" key="7">
    <source>
        <dbReference type="ARBA" id="ARBA00023157"/>
    </source>
</evidence>
<dbReference type="Proteomes" id="UP000604046">
    <property type="component" value="Unassembled WGS sequence"/>
</dbReference>
<evidence type="ECO:0000256" key="9">
    <source>
        <dbReference type="PROSITE-ProRule" id="PRU00235"/>
    </source>
</evidence>
<feature type="repeat" description="RCC1" evidence="9">
    <location>
        <begin position="1663"/>
        <end position="1721"/>
    </location>
</feature>
<evidence type="ECO:0000256" key="5">
    <source>
        <dbReference type="ARBA" id="ARBA00022989"/>
    </source>
</evidence>
<feature type="domain" description="MAM" evidence="12">
    <location>
        <begin position="413"/>
        <end position="563"/>
    </location>
</feature>
<comment type="subcellular location">
    <subcellularLocation>
        <location evidence="1">Membrane</location>
        <topology evidence="1">Single-pass membrane protein</topology>
    </subcellularLocation>
</comment>
<feature type="domain" description="MAM" evidence="12">
    <location>
        <begin position="65"/>
        <end position="191"/>
    </location>
</feature>
<dbReference type="Pfam" id="PF00530">
    <property type="entry name" value="SRCR"/>
    <property type="match status" value="1"/>
</dbReference>
<dbReference type="OrthoDB" id="410989at2759"/>
<evidence type="ECO:0000313" key="15">
    <source>
        <dbReference type="Proteomes" id="UP000604046"/>
    </source>
</evidence>
<evidence type="ECO:0000256" key="2">
    <source>
        <dbReference type="ARBA" id="ARBA00022692"/>
    </source>
</evidence>
<dbReference type="InterPro" id="IPR051560">
    <property type="entry name" value="MAM_domain-containing"/>
</dbReference>
<feature type="transmembrane region" description="Helical" evidence="10">
    <location>
        <begin position="3419"/>
        <end position="3444"/>
    </location>
</feature>
<feature type="domain" description="MAM" evidence="12">
    <location>
        <begin position="559"/>
        <end position="713"/>
    </location>
</feature>
<dbReference type="InterPro" id="IPR006652">
    <property type="entry name" value="Kelch_1"/>
</dbReference>
<dbReference type="Gene3D" id="2.10.50.10">
    <property type="entry name" value="Tumor Necrosis Factor Receptor, subunit A, domain 2"/>
    <property type="match status" value="2"/>
</dbReference>
<organism evidence="14 15">
    <name type="scientific">Symbiodinium natans</name>
    <dbReference type="NCBI Taxonomy" id="878477"/>
    <lineage>
        <taxon>Eukaryota</taxon>
        <taxon>Sar</taxon>
        <taxon>Alveolata</taxon>
        <taxon>Dinophyceae</taxon>
        <taxon>Suessiales</taxon>
        <taxon>Symbiodiniaceae</taxon>
        <taxon>Symbiodinium</taxon>
    </lineage>
</organism>
<dbReference type="Pfam" id="PF01344">
    <property type="entry name" value="Kelch_1"/>
    <property type="match status" value="1"/>
</dbReference>
<evidence type="ECO:0000256" key="8">
    <source>
        <dbReference type="ARBA" id="ARBA00023180"/>
    </source>
</evidence>
<evidence type="ECO:0000259" key="12">
    <source>
        <dbReference type="PROSITE" id="PS50060"/>
    </source>
</evidence>
<dbReference type="SMART" id="SM01411">
    <property type="entry name" value="Ephrin_rec_like"/>
    <property type="match status" value="5"/>
</dbReference>
<evidence type="ECO:0000256" key="11">
    <source>
        <dbReference type="SAM" id="SignalP"/>
    </source>
</evidence>
<dbReference type="Gene3D" id="2.60.120.200">
    <property type="match status" value="7"/>
</dbReference>
<dbReference type="PANTHER" id="PTHR23282:SF101">
    <property type="entry name" value="MAM DOMAIN-CONTAINING PROTEIN"/>
    <property type="match status" value="1"/>
</dbReference>
<keyword evidence="8" id="KW-0325">Glycoprotein</keyword>
<dbReference type="SUPFAM" id="SSF49899">
    <property type="entry name" value="Concanavalin A-like lectins/glucanases"/>
    <property type="match status" value="7"/>
</dbReference>
<gene>
    <name evidence="14" type="ORF">SNAT2548_LOCUS16441</name>
</gene>
<feature type="transmembrane region" description="Helical" evidence="10">
    <location>
        <begin position="3360"/>
        <end position="3379"/>
    </location>
</feature>
<dbReference type="Pfam" id="PF07699">
    <property type="entry name" value="Ephrin_rec_like"/>
    <property type="match status" value="1"/>
</dbReference>
<evidence type="ECO:0000256" key="10">
    <source>
        <dbReference type="SAM" id="Phobius"/>
    </source>
</evidence>
<reference evidence="14" key="1">
    <citation type="submission" date="2021-02" db="EMBL/GenBank/DDBJ databases">
        <authorList>
            <person name="Dougan E. K."/>
            <person name="Rhodes N."/>
            <person name="Thang M."/>
            <person name="Chan C."/>
        </authorList>
    </citation>
    <scope>NUCLEOTIDE SEQUENCE</scope>
</reference>
<feature type="domain" description="MAM" evidence="12">
    <location>
        <begin position="1429"/>
        <end position="1567"/>
    </location>
</feature>
<keyword evidence="5 10" id="KW-1133">Transmembrane helix</keyword>
<evidence type="ECO:0000256" key="3">
    <source>
        <dbReference type="ARBA" id="ARBA00022729"/>
    </source>
</evidence>
<keyword evidence="7" id="KW-1015">Disulfide bond</keyword>
<feature type="chain" id="PRO_5032608389" evidence="11">
    <location>
        <begin position="17"/>
        <end position="3507"/>
    </location>
</feature>
<feature type="domain" description="MAM" evidence="12">
    <location>
        <begin position="848"/>
        <end position="1003"/>
    </location>
</feature>
<feature type="domain" description="MAM" evidence="12">
    <location>
        <begin position="709"/>
        <end position="852"/>
    </location>
</feature>
<keyword evidence="4" id="KW-0677">Repeat</keyword>
<feature type="non-terminal residue" evidence="14">
    <location>
        <position position="1"/>
    </location>
</feature>
<keyword evidence="15" id="KW-1185">Reference proteome</keyword>
<evidence type="ECO:0000256" key="6">
    <source>
        <dbReference type="ARBA" id="ARBA00023136"/>
    </source>
</evidence>
<keyword evidence="3 11" id="KW-0732">Signal</keyword>
<dbReference type="InterPro" id="IPR001190">
    <property type="entry name" value="SRCR"/>
</dbReference>
<keyword evidence="6 10" id="KW-0472">Membrane</keyword>
<dbReference type="SUPFAM" id="SSF57184">
    <property type="entry name" value="Growth factor receptor domain"/>
    <property type="match status" value="2"/>
</dbReference>
<dbReference type="InterPro" id="IPR009091">
    <property type="entry name" value="RCC1/BLIP-II"/>
</dbReference>
<evidence type="ECO:0000256" key="1">
    <source>
        <dbReference type="ARBA" id="ARBA00004167"/>
    </source>
</evidence>
<dbReference type="CDD" id="cd06263">
    <property type="entry name" value="MAM"/>
    <property type="match status" value="1"/>
</dbReference>
<dbReference type="Pfam" id="PF24681">
    <property type="entry name" value="Kelch_KLHDC2_KLHL20_DRC7"/>
    <property type="match status" value="1"/>
</dbReference>
<proteinExistence type="predicted"/>
<feature type="domain" description="MAM" evidence="12">
    <location>
        <begin position="999"/>
        <end position="1159"/>
    </location>
</feature>
<evidence type="ECO:0000313" key="14">
    <source>
        <dbReference type="EMBL" id="CAE7313244.1"/>
    </source>
</evidence>
<dbReference type="PROSITE" id="PS50287">
    <property type="entry name" value="SRCR_2"/>
    <property type="match status" value="1"/>
</dbReference>
<feature type="repeat" description="RCC1" evidence="9">
    <location>
        <begin position="1842"/>
        <end position="1897"/>
    </location>
</feature>
<dbReference type="PROSITE" id="PS50060">
    <property type="entry name" value="MAM_2"/>
    <property type="match status" value="8"/>
</dbReference>
<feature type="signal peptide" evidence="11">
    <location>
        <begin position="1"/>
        <end position="16"/>
    </location>
</feature>
<dbReference type="Gene3D" id="2.120.10.80">
    <property type="entry name" value="Kelch-type beta propeller"/>
    <property type="match status" value="2"/>
</dbReference>
<dbReference type="SMART" id="SM00137">
    <property type="entry name" value="MAM"/>
    <property type="match status" value="1"/>
</dbReference>
<dbReference type="Pfam" id="PF00629">
    <property type="entry name" value="MAM"/>
    <property type="match status" value="5"/>
</dbReference>
<evidence type="ECO:0000256" key="4">
    <source>
        <dbReference type="ARBA" id="ARBA00022737"/>
    </source>
</evidence>
<name>A0A812NT59_9DINO</name>
<feature type="transmembrane region" description="Helical" evidence="10">
    <location>
        <begin position="3119"/>
        <end position="3145"/>
    </location>
</feature>
<dbReference type="EMBL" id="CAJNDS010002081">
    <property type="protein sequence ID" value="CAE7313244.1"/>
    <property type="molecule type" value="Genomic_DNA"/>
</dbReference>
<accession>A0A812NT59</accession>
<evidence type="ECO:0000259" key="13">
    <source>
        <dbReference type="PROSITE" id="PS50287"/>
    </source>
</evidence>
<feature type="repeat" description="RCC1" evidence="9">
    <location>
        <begin position="1722"/>
        <end position="1781"/>
    </location>
</feature>
<dbReference type="InterPro" id="IPR011641">
    <property type="entry name" value="Tyr-kin_ephrin_A/B_rcpt-like"/>
</dbReference>
<comment type="caution">
    <text evidence="14">The sequence shown here is derived from an EMBL/GenBank/DDBJ whole genome shotgun (WGS) entry which is preliminary data.</text>
</comment>
<dbReference type="SUPFAM" id="SSF50985">
    <property type="entry name" value="RCC1/BLIP-II"/>
    <property type="match status" value="1"/>
</dbReference>
<dbReference type="InterPro" id="IPR036772">
    <property type="entry name" value="SRCR-like_dom_sf"/>
</dbReference>
<dbReference type="InterPro" id="IPR013320">
    <property type="entry name" value="ConA-like_dom_sf"/>
</dbReference>
<dbReference type="InterPro" id="IPR015915">
    <property type="entry name" value="Kelch-typ_b-propeller"/>
</dbReference>
<dbReference type="InterPro" id="IPR009030">
    <property type="entry name" value="Growth_fac_rcpt_cys_sf"/>
</dbReference>
<dbReference type="SUPFAM" id="SSF117281">
    <property type="entry name" value="Kelch motif"/>
    <property type="match status" value="1"/>
</dbReference>
<dbReference type="InterPro" id="IPR000998">
    <property type="entry name" value="MAM_dom"/>
</dbReference>
<dbReference type="GO" id="GO:0016020">
    <property type="term" value="C:membrane"/>
    <property type="evidence" value="ECO:0007669"/>
    <property type="project" value="UniProtKB-SubCell"/>
</dbReference>
<feature type="domain" description="MAM" evidence="12">
    <location>
        <begin position="226"/>
        <end position="417"/>
    </location>
</feature>
<dbReference type="PROSITE" id="PS50012">
    <property type="entry name" value="RCC1_3"/>
    <property type="match status" value="3"/>
</dbReference>
<keyword evidence="2 10" id="KW-0812">Transmembrane</keyword>
<dbReference type="SMART" id="SM00202">
    <property type="entry name" value="SR"/>
    <property type="match status" value="1"/>
</dbReference>
<dbReference type="Gene3D" id="3.10.250.10">
    <property type="entry name" value="SRCR-like domain"/>
    <property type="match status" value="1"/>
</dbReference>
<dbReference type="Pfam" id="PF13540">
    <property type="entry name" value="RCC1_2"/>
    <property type="match status" value="4"/>
</dbReference>
<dbReference type="FunFam" id="3.10.250.10:FF:000016">
    <property type="entry name" value="Scavenger receptor cysteine-rich protein type 12"/>
    <property type="match status" value="1"/>
</dbReference>